<dbReference type="Proteomes" id="UP000887577">
    <property type="component" value="Unplaced"/>
</dbReference>
<evidence type="ECO:0000313" key="4">
    <source>
        <dbReference type="WBParaSite" id="PSU_v2.g19736.t1"/>
    </source>
</evidence>
<feature type="signal peptide" evidence="1">
    <location>
        <begin position="1"/>
        <end position="23"/>
    </location>
</feature>
<dbReference type="WBParaSite" id="PSU_v2.g19736.t1">
    <property type="protein sequence ID" value="PSU_v2.g19736.t1"/>
    <property type="gene ID" value="PSU_v2.g19736"/>
</dbReference>
<sequence length="323" mass="36840">MIFQSKLLLLLILLFPTLKFTSLHDSGVEDGNRRFFIFSSDPLIHFLSNSSHWFVDGTFKITPGISFQLVAVHARYNDTHQTIPCAYLLLPNKTEAVYTAALEALREMVDNAAPETVMVDFEKALHNAFADVFPEAHVSACFFHFCQSLRRHLSELGLTVLIDNDVEMASMFAMFRSLPFVPLEHVVTSFNALKNQILESYGEVNNVAAFVTYVENTYIGELLRNNRRRPPLFSHELWNVFDRTVAGSPRTNNSVEGCHNRLRSFMNFAVESDIIQLDAGVAPRPLSTVWRLLERRRVELTANFDHRDPLSYLRNMARTLAAL</sequence>
<dbReference type="InterPro" id="IPR018289">
    <property type="entry name" value="MULE_transposase_dom"/>
</dbReference>
<feature type="chain" id="PRO_5036941524" evidence="1">
    <location>
        <begin position="24"/>
        <end position="323"/>
    </location>
</feature>
<keyword evidence="1" id="KW-0732">Signal</keyword>
<keyword evidence="3" id="KW-1185">Reference proteome</keyword>
<evidence type="ECO:0000256" key="1">
    <source>
        <dbReference type="SAM" id="SignalP"/>
    </source>
</evidence>
<protein>
    <submittedName>
        <fullName evidence="4">MULE transposase domain-containing protein</fullName>
    </submittedName>
</protein>
<proteinExistence type="predicted"/>
<organism evidence="3 4">
    <name type="scientific">Panagrolaimus superbus</name>
    <dbReference type="NCBI Taxonomy" id="310955"/>
    <lineage>
        <taxon>Eukaryota</taxon>
        <taxon>Metazoa</taxon>
        <taxon>Ecdysozoa</taxon>
        <taxon>Nematoda</taxon>
        <taxon>Chromadorea</taxon>
        <taxon>Rhabditida</taxon>
        <taxon>Tylenchina</taxon>
        <taxon>Panagrolaimomorpha</taxon>
        <taxon>Panagrolaimoidea</taxon>
        <taxon>Panagrolaimidae</taxon>
        <taxon>Panagrolaimus</taxon>
    </lineage>
</organism>
<dbReference type="AlphaFoldDB" id="A0A914YK77"/>
<name>A0A914YK77_9BILA</name>
<feature type="domain" description="MULE transposase" evidence="2">
    <location>
        <begin position="53"/>
        <end position="147"/>
    </location>
</feature>
<dbReference type="Pfam" id="PF10551">
    <property type="entry name" value="MULE"/>
    <property type="match status" value="1"/>
</dbReference>
<evidence type="ECO:0000313" key="3">
    <source>
        <dbReference type="Proteomes" id="UP000887577"/>
    </source>
</evidence>
<evidence type="ECO:0000259" key="2">
    <source>
        <dbReference type="Pfam" id="PF10551"/>
    </source>
</evidence>
<reference evidence="4" key="1">
    <citation type="submission" date="2022-11" db="UniProtKB">
        <authorList>
            <consortium name="WormBaseParasite"/>
        </authorList>
    </citation>
    <scope>IDENTIFICATION</scope>
</reference>
<accession>A0A914YK77</accession>